<dbReference type="EMBL" id="LR134148">
    <property type="protein sequence ID" value="VEA39219.1"/>
    <property type="molecule type" value="Genomic_DNA"/>
</dbReference>
<dbReference type="InterPro" id="IPR001375">
    <property type="entry name" value="Peptidase_S9_cat"/>
</dbReference>
<dbReference type="SUPFAM" id="SSF53474">
    <property type="entry name" value="alpha/beta-Hydrolases"/>
    <property type="match status" value="1"/>
</dbReference>
<keyword evidence="3" id="KW-0378">Hydrolase</keyword>
<name>A0A447PLA0_SALET</name>
<organism evidence="3 4">
    <name type="scientific">Salmonella enterica I</name>
    <dbReference type="NCBI Taxonomy" id="59201"/>
    <lineage>
        <taxon>Bacteria</taxon>
        <taxon>Pseudomonadati</taxon>
        <taxon>Pseudomonadota</taxon>
        <taxon>Gammaproteobacteria</taxon>
        <taxon>Enterobacterales</taxon>
        <taxon>Enterobacteriaceae</taxon>
        <taxon>Salmonella</taxon>
    </lineage>
</organism>
<dbReference type="Gene3D" id="3.40.50.1820">
    <property type="entry name" value="alpha/beta hydrolase"/>
    <property type="match status" value="1"/>
</dbReference>
<dbReference type="GO" id="GO:0004252">
    <property type="term" value="F:serine-type endopeptidase activity"/>
    <property type="evidence" value="ECO:0007669"/>
    <property type="project" value="UniProtKB-EC"/>
</dbReference>
<dbReference type="EC" id="3.4.21.83" evidence="3"/>
<dbReference type="GO" id="GO:0006508">
    <property type="term" value="P:proteolysis"/>
    <property type="evidence" value="ECO:0007669"/>
    <property type="project" value="InterPro"/>
</dbReference>
<dbReference type="InterPro" id="IPR029058">
    <property type="entry name" value="AB_hydrolase_fold"/>
</dbReference>
<dbReference type="InterPro" id="IPR051543">
    <property type="entry name" value="Serine_Peptidase_S9A"/>
</dbReference>
<comment type="similarity">
    <text evidence="1">Belongs to the peptidase S9A family.</text>
</comment>
<evidence type="ECO:0000313" key="4">
    <source>
        <dbReference type="Proteomes" id="UP000273655"/>
    </source>
</evidence>
<dbReference type="Proteomes" id="UP000273655">
    <property type="component" value="Chromosome 1"/>
</dbReference>
<accession>A0A447PLA0</accession>
<gene>
    <name evidence="3" type="primary">opdB_1</name>
    <name evidence="3" type="ORF">NCTC8271_03462</name>
</gene>
<evidence type="ECO:0000259" key="2">
    <source>
        <dbReference type="Pfam" id="PF00326"/>
    </source>
</evidence>
<dbReference type="PANTHER" id="PTHR11757">
    <property type="entry name" value="PROTEASE FAMILY S9A OLIGOPEPTIDASE"/>
    <property type="match status" value="1"/>
</dbReference>
<sequence>MKSGGNPQDIEYYDYMKSYSPYDNVKAQDYPHLLVTTGLHDSQVQYWEPAKWVAKLRELKTDQRLLLLCTDMDSGPRW</sequence>
<evidence type="ECO:0000313" key="3">
    <source>
        <dbReference type="EMBL" id="VEA39219.1"/>
    </source>
</evidence>
<reference evidence="3 4" key="1">
    <citation type="submission" date="2018-12" db="EMBL/GenBank/DDBJ databases">
        <authorList>
            <consortium name="Pathogen Informatics"/>
        </authorList>
    </citation>
    <scope>NUCLEOTIDE SEQUENCE [LARGE SCALE GENOMIC DNA]</scope>
    <source>
        <strain evidence="3 4">NCTC8271</strain>
    </source>
</reference>
<protein>
    <submittedName>
        <fullName evidence="3">Oligopeptidase</fullName>
        <ecNumber evidence="3">3.4.21.83</ecNumber>
    </submittedName>
</protein>
<feature type="domain" description="Peptidase S9 prolyl oligopeptidase catalytic" evidence="2">
    <location>
        <begin position="4"/>
        <end position="75"/>
    </location>
</feature>
<evidence type="ECO:0000256" key="1">
    <source>
        <dbReference type="ARBA" id="ARBA00005228"/>
    </source>
</evidence>
<proteinExistence type="inferred from homology"/>
<dbReference type="PANTHER" id="PTHR11757:SF19">
    <property type="entry name" value="PROLYL ENDOPEPTIDASE-LIKE"/>
    <property type="match status" value="1"/>
</dbReference>
<dbReference type="PRINTS" id="PR00862">
    <property type="entry name" value="PROLIGOPTASE"/>
</dbReference>
<dbReference type="AlphaFoldDB" id="A0A447PLA0"/>
<dbReference type="InterPro" id="IPR002470">
    <property type="entry name" value="Peptidase_S9A"/>
</dbReference>
<dbReference type="Pfam" id="PF00326">
    <property type="entry name" value="Peptidase_S9"/>
    <property type="match status" value="1"/>
</dbReference>